<evidence type="ECO:0000256" key="4">
    <source>
        <dbReference type="ARBA" id="ARBA00022741"/>
    </source>
</evidence>
<keyword evidence="4" id="KW-0547">Nucleotide-binding</keyword>
<evidence type="ECO:0000256" key="5">
    <source>
        <dbReference type="ARBA" id="ARBA00022777"/>
    </source>
</evidence>
<sequence length="66" mass="7494">MFFPNRDAPPGSRIFEQFFTIKTVEKGTGLGLSISQEIIEQKHKGKLYFCSELGQGTEFLIEILVK</sequence>
<keyword evidence="7" id="KW-0902">Two-component regulatory system</keyword>
<organism evidence="9 10">
    <name type="scientific">Scytonema hofmannii PCC 7110</name>
    <dbReference type="NCBI Taxonomy" id="128403"/>
    <lineage>
        <taxon>Bacteria</taxon>
        <taxon>Bacillati</taxon>
        <taxon>Cyanobacteriota</taxon>
        <taxon>Cyanophyceae</taxon>
        <taxon>Nostocales</taxon>
        <taxon>Scytonemataceae</taxon>
        <taxon>Scytonema</taxon>
    </lineage>
</organism>
<dbReference type="RefSeq" id="WP_017743996.1">
    <property type="nucleotide sequence ID" value="NZ_KQ976354.1"/>
</dbReference>
<evidence type="ECO:0000256" key="1">
    <source>
        <dbReference type="ARBA" id="ARBA00000085"/>
    </source>
</evidence>
<evidence type="ECO:0000313" key="9">
    <source>
        <dbReference type="EMBL" id="KYC43514.1"/>
    </source>
</evidence>
<dbReference type="EMBL" id="ANNX02000013">
    <property type="protein sequence ID" value="KYC43514.1"/>
    <property type="molecule type" value="Genomic_DNA"/>
</dbReference>
<comment type="caution">
    <text evidence="9">The sequence shown here is derived from an EMBL/GenBank/DDBJ whole genome shotgun (WGS) entry which is preliminary data.</text>
</comment>
<evidence type="ECO:0000256" key="7">
    <source>
        <dbReference type="ARBA" id="ARBA00023012"/>
    </source>
</evidence>
<dbReference type="Proteomes" id="UP000076925">
    <property type="component" value="Unassembled WGS sequence"/>
</dbReference>
<dbReference type="STRING" id="128403.WA1_10655"/>
<dbReference type="SUPFAM" id="SSF55874">
    <property type="entry name" value="ATPase domain of HSP90 chaperone/DNA topoisomerase II/histidine kinase"/>
    <property type="match status" value="1"/>
</dbReference>
<dbReference type="AlphaFoldDB" id="A0A139XFP4"/>
<dbReference type="InterPro" id="IPR003594">
    <property type="entry name" value="HATPase_dom"/>
</dbReference>
<dbReference type="Gene3D" id="3.30.565.10">
    <property type="entry name" value="Histidine kinase-like ATPase, C-terminal domain"/>
    <property type="match status" value="1"/>
</dbReference>
<evidence type="ECO:0000313" key="10">
    <source>
        <dbReference type="Proteomes" id="UP000076925"/>
    </source>
</evidence>
<keyword evidence="10" id="KW-1185">Reference proteome</keyword>
<dbReference type="PRINTS" id="PR00344">
    <property type="entry name" value="BCTRLSENSOR"/>
</dbReference>
<dbReference type="OrthoDB" id="9815750at2"/>
<reference evidence="9 10" key="1">
    <citation type="journal article" date="2013" name="Genome Biol. Evol.">
        <title>Genomes of Stigonematalean cyanobacteria (subsection V) and the evolution of oxygenic photosynthesis from prokaryotes to plastids.</title>
        <authorList>
            <person name="Dagan T."/>
            <person name="Roettger M."/>
            <person name="Stucken K."/>
            <person name="Landan G."/>
            <person name="Koch R."/>
            <person name="Major P."/>
            <person name="Gould S.B."/>
            <person name="Goremykin V.V."/>
            <person name="Rippka R."/>
            <person name="Tandeau de Marsac N."/>
            <person name="Gugger M."/>
            <person name="Lockhart P.J."/>
            <person name="Allen J.F."/>
            <person name="Brune I."/>
            <person name="Maus I."/>
            <person name="Puhler A."/>
            <person name="Martin W.F."/>
        </authorList>
    </citation>
    <scope>NUCLEOTIDE SEQUENCE [LARGE SCALE GENOMIC DNA]</scope>
    <source>
        <strain evidence="9 10">PCC 7110</strain>
    </source>
</reference>
<dbReference type="InterPro" id="IPR036890">
    <property type="entry name" value="HATPase_C_sf"/>
</dbReference>
<dbReference type="PANTHER" id="PTHR43065">
    <property type="entry name" value="SENSOR HISTIDINE KINASE"/>
    <property type="match status" value="1"/>
</dbReference>
<dbReference type="GO" id="GO:0000160">
    <property type="term" value="P:phosphorelay signal transduction system"/>
    <property type="evidence" value="ECO:0007669"/>
    <property type="project" value="UniProtKB-KW"/>
</dbReference>
<dbReference type="Pfam" id="PF02518">
    <property type="entry name" value="HATPase_c"/>
    <property type="match status" value="1"/>
</dbReference>
<gene>
    <name evidence="9" type="ORF">WA1_10655</name>
</gene>
<accession>A0A139XFP4</accession>
<dbReference type="EC" id="2.7.13.3" evidence="2"/>
<evidence type="ECO:0000259" key="8">
    <source>
        <dbReference type="Pfam" id="PF02518"/>
    </source>
</evidence>
<proteinExistence type="predicted"/>
<dbReference type="PANTHER" id="PTHR43065:SF46">
    <property type="entry name" value="C4-DICARBOXYLATE TRANSPORT SENSOR PROTEIN DCTB"/>
    <property type="match status" value="1"/>
</dbReference>
<evidence type="ECO:0000256" key="2">
    <source>
        <dbReference type="ARBA" id="ARBA00012438"/>
    </source>
</evidence>
<evidence type="ECO:0000256" key="6">
    <source>
        <dbReference type="ARBA" id="ARBA00022840"/>
    </source>
</evidence>
<name>A0A139XFP4_9CYAN</name>
<keyword evidence="3" id="KW-0808">Transferase</keyword>
<keyword evidence="5" id="KW-0418">Kinase</keyword>
<keyword evidence="6" id="KW-0067">ATP-binding</keyword>
<dbReference type="GO" id="GO:0005524">
    <property type="term" value="F:ATP binding"/>
    <property type="evidence" value="ECO:0007669"/>
    <property type="project" value="UniProtKB-KW"/>
</dbReference>
<feature type="domain" description="Histidine kinase/HSP90-like ATPase" evidence="8">
    <location>
        <begin position="12"/>
        <end position="63"/>
    </location>
</feature>
<comment type="catalytic activity">
    <reaction evidence="1">
        <text>ATP + protein L-histidine = ADP + protein N-phospho-L-histidine.</text>
        <dbReference type="EC" id="2.7.13.3"/>
    </reaction>
</comment>
<dbReference type="GO" id="GO:0004673">
    <property type="term" value="F:protein histidine kinase activity"/>
    <property type="evidence" value="ECO:0007669"/>
    <property type="project" value="UniProtKB-EC"/>
</dbReference>
<evidence type="ECO:0000256" key="3">
    <source>
        <dbReference type="ARBA" id="ARBA00022679"/>
    </source>
</evidence>
<protein>
    <recommendedName>
        <fullName evidence="2">histidine kinase</fullName>
        <ecNumber evidence="2">2.7.13.3</ecNumber>
    </recommendedName>
</protein>
<dbReference type="InterPro" id="IPR004358">
    <property type="entry name" value="Sig_transdc_His_kin-like_C"/>
</dbReference>